<feature type="transmembrane region" description="Helical" evidence="1">
    <location>
        <begin position="12"/>
        <end position="37"/>
    </location>
</feature>
<organism evidence="3 4">
    <name type="scientific">Leucocoprinus birnbaumii</name>
    <dbReference type="NCBI Taxonomy" id="56174"/>
    <lineage>
        <taxon>Eukaryota</taxon>
        <taxon>Fungi</taxon>
        <taxon>Dikarya</taxon>
        <taxon>Basidiomycota</taxon>
        <taxon>Agaricomycotina</taxon>
        <taxon>Agaricomycetes</taxon>
        <taxon>Agaricomycetidae</taxon>
        <taxon>Agaricales</taxon>
        <taxon>Agaricineae</taxon>
        <taxon>Agaricaceae</taxon>
        <taxon>Leucocoprinus</taxon>
    </lineage>
</organism>
<name>A0AAD5VZC3_9AGAR</name>
<reference evidence="3" key="1">
    <citation type="submission" date="2022-07" db="EMBL/GenBank/DDBJ databases">
        <title>Genome Sequence of Leucocoprinus birnbaumii.</title>
        <authorList>
            <person name="Buettner E."/>
        </authorList>
    </citation>
    <scope>NUCLEOTIDE SEQUENCE</scope>
    <source>
        <strain evidence="3">VT141</strain>
    </source>
</reference>
<dbReference type="PANTHER" id="PTHR40465">
    <property type="entry name" value="CHROMOSOME 1, WHOLE GENOME SHOTGUN SEQUENCE"/>
    <property type="match status" value="1"/>
</dbReference>
<evidence type="ECO:0000313" key="4">
    <source>
        <dbReference type="Proteomes" id="UP001213000"/>
    </source>
</evidence>
<feature type="transmembrane region" description="Helical" evidence="1">
    <location>
        <begin position="197"/>
        <end position="220"/>
    </location>
</feature>
<evidence type="ECO:0000256" key="1">
    <source>
        <dbReference type="SAM" id="Phobius"/>
    </source>
</evidence>
<accession>A0AAD5VZC3</accession>
<dbReference type="AlphaFoldDB" id="A0AAD5VZC3"/>
<keyword evidence="4" id="KW-1185">Reference proteome</keyword>
<dbReference type="EMBL" id="JANIEX010000157">
    <property type="protein sequence ID" value="KAJ3572088.1"/>
    <property type="molecule type" value="Genomic_DNA"/>
</dbReference>
<evidence type="ECO:0000313" key="3">
    <source>
        <dbReference type="EMBL" id="KAJ3572088.1"/>
    </source>
</evidence>
<sequence length="360" mass="40247">MHPADLDLTPTYGVLLIGVLFATFFQGVLTVQAYQYYHNFLEDRLAVKLLVAVLWMLGFGQIILISYIMYHYLVLKWGDVDAIMYWIFPFSLHLFFIAFSILFPQLFFLHRIWILSQRNAWIVGPVLLCVLGTFASVFVEGMFTLIYHPAITNGILGMVLVGALTDILIAAVLCYFVRKRSEDTREMRVTSTLVAQVIRYTVTTSSLTSLVMLACLVSRLVAPKTFINIALHFSAGRTYGNAVLMSLNARRKLRETLEDLEPSFPKILEFSGASSAIQGLPRLGSMTPQYTSQLPTSVTPSVAGGIKVPPNARECLFTTTSPFLVVATSDAHSILRLSCFDSVTFVSLKIFAHDLKFDIE</sequence>
<keyword evidence="1" id="KW-0472">Membrane</keyword>
<feature type="transmembrane region" description="Helical" evidence="1">
    <location>
        <begin position="82"/>
        <end position="108"/>
    </location>
</feature>
<gene>
    <name evidence="3" type="ORF">NP233_g3322</name>
</gene>
<protein>
    <recommendedName>
        <fullName evidence="2">DUF6534 domain-containing protein</fullName>
    </recommendedName>
</protein>
<comment type="caution">
    <text evidence="3">The sequence shown here is derived from an EMBL/GenBank/DDBJ whole genome shotgun (WGS) entry which is preliminary data.</text>
</comment>
<dbReference type="PANTHER" id="PTHR40465:SF1">
    <property type="entry name" value="DUF6534 DOMAIN-CONTAINING PROTEIN"/>
    <property type="match status" value="1"/>
</dbReference>
<evidence type="ECO:0000259" key="2">
    <source>
        <dbReference type="Pfam" id="PF20152"/>
    </source>
</evidence>
<proteinExistence type="predicted"/>
<feature type="transmembrane region" description="Helical" evidence="1">
    <location>
        <begin position="49"/>
        <end position="70"/>
    </location>
</feature>
<keyword evidence="1" id="KW-0812">Transmembrane</keyword>
<dbReference type="InterPro" id="IPR045339">
    <property type="entry name" value="DUF6534"/>
</dbReference>
<dbReference type="Pfam" id="PF20152">
    <property type="entry name" value="DUF6534"/>
    <property type="match status" value="1"/>
</dbReference>
<feature type="transmembrane region" description="Helical" evidence="1">
    <location>
        <begin position="155"/>
        <end position="177"/>
    </location>
</feature>
<keyword evidence="1" id="KW-1133">Transmembrane helix</keyword>
<feature type="domain" description="DUF6534" evidence="2">
    <location>
        <begin position="163"/>
        <end position="251"/>
    </location>
</feature>
<dbReference type="Proteomes" id="UP001213000">
    <property type="component" value="Unassembled WGS sequence"/>
</dbReference>
<feature type="transmembrane region" description="Helical" evidence="1">
    <location>
        <begin position="120"/>
        <end position="143"/>
    </location>
</feature>